<feature type="domain" description="HTH LytTR-type" evidence="3">
    <location>
        <begin position="145"/>
        <end position="244"/>
    </location>
</feature>
<dbReference type="Gene3D" id="2.40.50.1020">
    <property type="entry name" value="LytTr DNA-binding domain"/>
    <property type="match status" value="1"/>
</dbReference>
<protein>
    <submittedName>
        <fullName evidence="4">Response regulator transcription factor</fullName>
    </submittedName>
</protein>
<dbReference type="PROSITE" id="PS50110">
    <property type="entry name" value="RESPONSE_REGULATORY"/>
    <property type="match status" value="1"/>
</dbReference>
<dbReference type="GO" id="GO:0003677">
    <property type="term" value="F:DNA binding"/>
    <property type="evidence" value="ECO:0007669"/>
    <property type="project" value="InterPro"/>
</dbReference>
<reference evidence="4 5" key="1">
    <citation type="submission" date="2020-04" db="EMBL/GenBank/DDBJ databases">
        <title>Flammeovirga sp. SR4, a novel species isolated from seawater.</title>
        <authorList>
            <person name="Wang X."/>
        </authorList>
    </citation>
    <scope>NUCLEOTIDE SEQUENCE [LARGE SCALE GENOMIC DNA]</scope>
    <source>
        <strain evidence="4 5">ATCC 23126</strain>
    </source>
</reference>
<keyword evidence="1" id="KW-0597">Phosphoprotein</keyword>
<feature type="modified residue" description="4-aspartylphosphate" evidence="1">
    <location>
        <position position="56"/>
    </location>
</feature>
<evidence type="ECO:0000259" key="3">
    <source>
        <dbReference type="PROSITE" id="PS50930"/>
    </source>
</evidence>
<evidence type="ECO:0000313" key="5">
    <source>
        <dbReference type="Proteomes" id="UP000576082"/>
    </source>
</evidence>
<evidence type="ECO:0000256" key="1">
    <source>
        <dbReference type="PROSITE-ProRule" id="PRU00169"/>
    </source>
</evidence>
<dbReference type="RefSeq" id="WP_169658623.1">
    <property type="nucleotide sequence ID" value="NZ_JABANE010000063.1"/>
</dbReference>
<dbReference type="Gene3D" id="3.40.50.2300">
    <property type="match status" value="1"/>
</dbReference>
<keyword evidence="5" id="KW-1185">Reference proteome</keyword>
<dbReference type="InterPro" id="IPR001789">
    <property type="entry name" value="Sig_transdc_resp-reg_receiver"/>
</dbReference>
<dbReference type="InterPro" id="IPR011006">
    <property type="entry name" value="CheY-like_superfamily"/>
</dbReference>
<dbReference type="PANTHER" id="PTHR37299:SF1">
    <property type="entry name" value="STAGE 0 SPORULATION PROTEIN A HOMOLOG"/>
    <property type="match status" value="1"/>
</dbReference>
<dbReference type="GO" id="GO:0000156">
    <property type="term" value="F:phosphorelay response regulator activity"/>
    <property type="evidence" value="ECO:0007669"/>
    <property type="project" value="InterPro"/>
</dbReference>
<dbReference type="InterPro" id="IPR007492">
    <property type="entry name" value="LytTR_DNA-bd_dom"/>
</dbReference>
<dbReference type="EMBL" id="JABANE010000063">
    <property type="protein sequence ID" value="NME70383.1"/>
    <property type="molecule type" value="Genomic_DNA"/>
</dbReference>
<evidence type="ECO:0000313" key="4">
    <source>
        <dbReference type="EMBL" id="NME70383.1"/>
    </source>
</evidence>
<dbReference type="Pfam" id="PF00072">
    <property type="entry name" value="Response_reg"/>
    <property type="match status" value="1"/>
</dbReference>
<feature type="domain" description="Response regulatory" evidence="2">
    <location>
        <begin position="6"/>
        <end position="121"/>
    </location>
</feature>
<dbReference type="SUPFAM" id="SSF52172">
    <property type="entry name" value="CheY-like"/>
    <property type="match status" value="1"/>
</dbReference>
<dbReference type="Proteomes" id="UP000576082">
    <property type="component" value="Unassembled WGS sequence"/>
</dbReference>
<proteinExistence type="predicted"/>
<dbReference type="Pfam" id="PF04397">
    <property type="entry name" value="LytTR"/>
    <property type="match status" value="1"/>
</dbReference>
<evidence type="ECO:0000259" key="2">
    <source>
        <dbReference type="PROSITE" id="PS50110"/>
    </source>
</evidence>
<dbReference type="InterPro" id="IPR046947">
    <property type="entry name" value="LytR-like"/>
</dbReference>
<organism evidence="4 5">
    <name type="scientific">Flammeovirga aprica JL-4</name>
    <dbReference type="NCBI Taxonomy" id="694437"/>
    <lineage>
        <taxon>Bacteria</taxon>
        <taxon>Pseudomonadati</taxon>
        <taxon>Bacteroidota</taxon>
        <taxon>Cytophagia</taxon>
        <taxon>Cytophagales</taxon>
        <taxon>Flammeovirgaceae</taxon>
        <taxon>Flammeovirga</taxon>
    </lineage>
</organism>
<sequence length="245" mass="28474">MSNQIHILIVEDEVLLAQDLQLRLETNSGYKTILAQSYTEAVEVLSTSKIDFLIIDITLKGQRSGIDLAATVNESFHIPFIFLTSHSDQKTFENAKLFRPNAYLLKPFNDRMISMSIDLALEPPKDSPHYESGAVQGNGTVLKPLYIKQDNIYKKVNIEDIMYLEADSNYTVIHTKDVNYTYSMVMRKIQEKLKYPFFLRIHRSYIININYVTSFDSNSIILDERYKLPVSKQNRDEMFKHFEIL</sequence>
<dbReference type="SMART" id="SM00448">
    <property type="entry name" value="REC"/>
    <property type="match status" value="1"/>
</dbReference>
<name>A0A7X9RX41_9BACT</name>
<comment type="caution">
    <text evidence="4">The sequence shown here is derived from an EMBL/GenBank/DDBJ whole genome shotgun (WGS) entry which is preliminary data.</text>
</comment>
<accession>A0A7X9RX41</accession>
<gene>
    <name evidence="4" type="ORF">HHU12_20570</name>
</gene>
<dbReference type="AlphaFoldDB" id="A0A7X9RX41"/>
<dbReference type="SMART" id="SM00850">
    <property type="entry name" value="LytTR"/>
    <property type="match status" value="1"/>
</dbReference>
<dbReference type="PANTHER" id="PTHR37299">
    <property type="entry name" value="TRANSCRIPTIONAL REGULATOR-RELATED"/>
    <property type="match status" value="1"/>
</dbReference>
<dbReference type="PROSITE" id="PS50930">
    <property type="entry name" value="HTH_LYTTR"/>
    <property type="match status" value="1"/>
</dbReference>